<keyword evidence="2" id="KW-1133">Transmembrane helix</keyword>
<evidence type="ECO:0000259" key="3">
    <source>
        <dbReference type="Pfam" id="PF03107"/>
    </source>
</evidence>
<dbReference type="InterPro" id="IPR046349">
    <property type="entry name" value="C1-like_sf"/>
</dbReference>
<evidence type="ECO:0000313" key="5">
    <source>
        <dbReference type="Proteomes" id="UP000008311"/>
    </source>
</evidence>
<feature type="domain" description="DC1" evidence="3">
    <location>
        <begin position="12"/>
        <end position="56"/>
    </location>
</feature>
<keyword evidence="2" id="KW-0812">Transmembrane</keyword>
<evidence type="ECO:0000313" key="4">
    <source>
        <dbReference type="EMBL" id="EEF31522.1"/>
    </source>
</evidence>
<protein>
    <submittedName>
        <fullName evidence="4">Protein binding protein, putative</fullName>
    </submittedName>
</protein>
<dbReference type="OrthoDB" id="1841377at2759"/>
<dbReference type="eggNOG" id="ENOG502QUAU">
    <property type="taxonomic scope" value="Eukaryota"/>
</dbReference>
<sequence length="256" mass="28936">MNMSSVLEIQHPSHRHKLKLKRPSAPYYCDGCKELGFDICYQCETCNMFSIHKECAIPVSPTYHHFLKDCRFEFHDKSTIPGNGRDCDACGMDVKGNVYQCSCKKYDMHPHCTKLPETLTGENVKLQLKKKVSLECQKCHFKIDSKRGPKGWCYVSSCGKYCLHVACVKQLVYEAWQNNYFNQQNDKTTTKNLALPSREGASTSTAIVEKKENRSSGGWNIAVLVLKLILSAIFGEPITGFTVLIATLAHILFPNN</sequence>
<accession>B9SXZ1</accession>
<dbReference type="Proteomes" id="UP000008311">
    <property type="component" value="Unassembled WGS sequence"/>
</dbReference>
<dbReference type="PANTHER" id="PTHR46477:SF15">
    <property type="entry name" value="CYSTEINE_HISTIDINE-RICH C1 DOMAIN PROTEIN"/>
    <property type="match status" value="1"/>
</dbReference>
<keyword evidence="1" id="KW-0677">Repeat</keyword>
<dbReference type="InterPro" id="IPR004146">
    <property type="entry name" value="DC1"/>
</dbReference>
<proteinExistence type="predicted"/>
<evidence type="ECO:0000256" key="1">
    <source>
        <dbReference type="ARBA" id="ARBA00022737"/>
    </source>
</evidence>
<dbReference type="OMA" id="DTNHHEH"/>
<dbReference type="SUPFAM" id="SSF57889">
    <property type="entry name" value="Cysteine-rich domain"/>
    <property type="match status" value="1"/>
</dbReference>
<name>B9SXZ1_RICCO</name>
<reference evidence="5" key="1">
    <citation type="journal article" date="2010" name="Nat. Biotechnol.">
        <title>Draft genome sequence of the oilseed species Ricinus communis.</title>
        <authorList>
            <person name="Chan A.P."/>
            <person name="Crabtree J."/>
            <person name="Zhao Q."/>
            <person name="Lorenzi H."/>
            <person name="Orvis J."/>
            <person name="Puiu D."/>
            <person name="Melake-Berhan A."/>
            <person name="Jones K.M."/>
            <person name="Redman J."/>
            <person name="Chen G."/>
            <person name="Cahoon E.B."/>
            <person name="Gedil M."/>
            <person name="Stanke M."/>
            <person name="Haas B.J."/>
            <person name="Wortman J.R."/>
            <person name="Fraser-Liggett C.M."/>
            <person name="Ravel J."/>
            <person name="Rabinowicz P.D."/>
        </authorList>
    </citation>
    <scope>NUCLEOTIDE SEQUENCE [LARGE SCALE GENOMIC DNA]</scope>
    <source>
        <strain evidence="5">cv. Hale</strain>
    </source>
</reference>
<gene>
    <name evidence="4" type="ORF">RCOM_1206820</name>
</gene>
<organism evidence="4 5">
    <name type="scientific">Ricinus communis</name>
    <name type="common">Castor bean</name>
    <dbReference type="NCBI Taxonomy" id="3988"/>
    <lineage>
        <taxon>Eukaryota</taxon>
        <taxon>Viridiplantae</taxon>
        <taxon>Streptophyta</taxon>
        <taxon>Embryophyta</taxon>
        <taxon>Tracheophyta</taxon>
        <taxon>Spermatophyta</taxon>
        <taxon>Magnoliopsida</taxon>
        <taxon>eudicotyledons</taxon>
        <taxon>Gunneridae</taxon>
        <taxon>Pentapetalae</taxon>
        <taxon>rosids</taxon>
        <taxon>fabids</taxon>
        <taxon>Malpighiales</taxon>
        <taxon>Euphorbiaceae</taxon>
        <taxon>Acalyphoideae</taxon>
        <taxon>Acalypheae</taxon>
        <taxon>Ricinus</taxon>
    </lineage>
</organism>
<evidence type="ECO:0000256" key="2">
    <source>
        <dbReference type="SAM" id="Phobius"/>
    </source>
</evidence>
<dbReference type="AlphaFoldDB" id="B9SXZ1"/>
<dbReference type="EMBL" id="EQ974236">
    <property type="protein sequence ID" value="EEF31522.1"/>
    <property type="molecule type" value="Genomic_DNA"/>
</dbReference>
<keyword evidence="2" id="KW-0472">Membrane</keyword>
<dbReference type="STRING" id="3988.B9SXZ1"/>
<dbReference type="InParanoid" id="B9SXZ1"/>
<dbReference type="Pfam" id="PF03107">
    <property type="entry name" value="C1_2"/>
    <property type="match status" value="1"/>
</dbReference>
<keyword evidence="5" id="KW-1185">Reference proteome</keyword>
<dbReference type="PANTHER" id="PTHR46477">
    <property type="entry name" value="CYSTEINE/HISTIDINE-RICH C1 DOMAIN FAMILY PROTEIN"/>
    <property type="match status" value="1"/>
</dbReference>
<feature type="transmembrane region" description="Helical" evidence="2">
    <location>
        <begin position="221"/>
        <end position="253"/>
    </location>
</feature>
<dbReference type="Gene3D" id="3.30.60.20">
    <property type="match status" value="1"/>
</dbReference>